<sequence>MLDPVEGPRRLPTLLLYDNKGLQLFEEITYLDEYYLTNYEIALLKASVDEIASSIPAHSLLVELGSGNLRKVCLLLEAFERLAKPVDYYALDLSQQELERTLAHLPRFEFVACHGLLGTIGNFDRPDAASFLQSFADLLDPVRDRMLIGLDSCSVPEKV</sequence>
<feature type="domain" description="Histidine-specific methyltransferase SAM-dependent" evidence="4">
    <location>
        <begin position="8"/>
        <end position="119"/>
    </location>
</feature>
<dbReference type="Proteomes" id="UP000226431">
    <property type="component" value="Unassembled WGS sequence"/>
</dbReference>
<protein>
    <recommendedName>
        <fullName evidence="4">Histidine-specific methyltransferase SAM-dependent domain-containing protein</fullName>
    </recommendedName>
</protein>
<dbReference type="Gene3D" id="3.40.50.150">
    <property type="entry name" value="Vaccinia Virus protein VP39"/>
    <property type="match status" value="2"/>
</dbReference>
<reference evidence="5 6" key="1">
    <citation type="submission" date="2017-06" db="EMBL/GenBank/DDBJ databases">
        <title>Ant-infecting Ophiocordyceps genomes reveal a high diversity of potential behavioral manipulation genes and a possible major role for enterotoxins.</title>
        <authorList>
            <person name="De Bekker C."/>
            <person name="Evans H.C."/>
            <person name="Brachmann A."/>
            <person name="Hughes D.P."/>
        </authorList>
    </citation>
    <scope>NUCLEOTIDE SEQUENCE [LARGE SCALE GENOMIC DNA]</scope>
    <source>
        <strain evidence="5 6">Map16</strain>
    </source>
</reference>
<evidence type="ECO:0000256" key="3">
    <source>
        <dbReference type="ARBA" id="ARBA00022691"/>
    </source>
</evidence>
<organism evidence="5 6">
    <name type="scientific">Ophiocordyceps camponoti-rufipedis</name>
    <dbReference type="NCBI Taxonomy" id="2004952"/>
    <lineage>
        <taxon>Eukaryota</taxon>
        <taxon>Fungi</taxon>
        <taxon>Dikarya</taxon>
        <taxon>Ascomycota</taxon>
        <taxon>Pezizomycotina</taxon>
        <taxon>Sordariomycetes</taxon>
        <taxon>Hypocreomycetidae</taxon>
        <taxon>Hypocreales</taxon>
        <taxon>Ophiocordycipitaceae</taxon>
        <taxon>Ophiocordyceps</taxon>
    </lineage>
</organism>
<keyword evidence="3" id="KW-0949">S-adenosyl-L-methionine</keyword>
<gene>
    <name evidence="5" type="ORF">CDD80_1656</name>
</gene>
<evidence type="ECO:0000313" key="6">
    <source>
        <dbReference type="Proteomes" id="UP000226431"/>
    </source>
</evidence>
<keyword evidence="6" id="KW-1185">Reference proteome</keyword>
<evidence type="ECO:0000256" key="2">
    <source>
        <dbReference type="ARBA" id="ARBA00022679"/>
    </source>
</evidence>
<dbReference type="Pfam" id="PF10017">
    <property type="entry name" value="Methyltransf_33"/>
    <property type="match status" value="1"/>
</dbReference>
<dbReference type="InterPro" id="IPR051128">
    <property type="entry name" value="EgtD_Methyltrsf_superfamily"/>
</dbReference>
<dbReference type="GO" id="GO:0032259">
    <property type="term" value="P:methylation"/>
    <property type="evidence" value="ECO:0007669"/>
    <property type="project" value="UniProtKB-KW"/>
</dbReference>
<dbReference type="PANTHER" id="PTHR43397:SF1">
    <property type="entry name" value="ERGOTHIONEINE BIOSYNTHESIS PROTEIN 1"/>
    <property type="match status" value="1"/>
</dbReference>
<dbReference type="EMBL" id="NJES01001701">
    <property type="protein sequence ID" value="PHH60245.1"/>
    <property type="molecule type" value="Genomic_DNA"/>
</dbReference>
<dbReference type="PANTHER" id="PTHR43397">
    <property type="entry name" value="ERGOTHIONEINE BIOSYNTHESIS PROTEIN 1"/>
    <property type="match status" value="1"/>
</dbReference>
<keyword evidence="2" id="KW-0808">Transferase</keyword>
<dbReference type="SUPFAM" id="SSF53335">
    <property type="entry name" value="S-adenosyl-L-methionine-dependent methyltransferases"/>
    <property type="match status" value="1"/>
</dbReference>
<name>A0A2C5XSK8_9HYPO</name>
<keyword evidence="1" id="KW-0489">Methyltransferase</keyword>
<dbReference type="OrthoDB" id="659at2759"/>
<dbReference type="InterPro" id="IPR019257">
    <property type="entry name" value="MeTrfase_dom"/>
</dbReference>
<evidence type="ECO:0000256" key="1">
    <source>
        <dbReference type="ARBA" id="ARBA00022603"/>
    </source>
</evidence>
<dbReference type="STRING" id="2004952.A0A2C5XSK8"/>
<dbReference type="AlphaFoldDB" id="A0A2C5XSK8"/>
<comment type="caution">
    <text evidence="5">The sequence shown here is derived from an EMBL/GenBank/DDBJ whole genome shotgun (WGS) entry which is preliminary data.</text>
</comment>
<dbReference type="GO" id="GO:0008168">
    <property type="term" value="F:methyltransferase activity"/>
    <property type="evidence" value="ECO:0007669"/>
    <property type="project" value="UniProtKB-KW"/>
</dbReference>
<evidence type="ECO:0000259" key="4">
    <source>
        <dbReference type="Pfam" id="PF10017"/>
    </source>
</evidence>
<proteinExistence type="predicted"/>
<evidence type="ECO:0000313" key="5">
    <source>
        <dbReference type="EMBL" id="PHH60245.1"/>
    </source>
</evidence>
<accession>A0A2C5XSK8</accession>
<dbReference type="InterPro" id="IPR029063">
    <property type="entry name" value="SAM-dependent_MTases_sf"/>
</dbReference>